<dbReference type="Gene3D" id="4.10.280.10">
    <property type="entry name" value="Helix-loop-helix DNA-binding domain"/>
    <property type="match status" value="1"/>
</dbReference>
<keyword evidence="2" id="KW-0238">DNA-binding</keyword>
<comment type="caution">
    <text evidence="7">The sequence shown here is derived from an EMBL/GenBank/DDBJ whole genome shotgun (WGS) entry which is preliminary data.</text>
</comment>
<keyword evidence="8" id="KW-1185">Reference proteome</keyword>
<accession>A0A553Q6N2</accession>
<feature type="region of interest" description="Disordered" evidence="5">
    <location>
        <begin position="72"/>
        <end position="101"/>
    </location>
</feature>
<dbReference type="SUPFAM" id="SSF47459">
    <property type="entry name" value="HLH, helix-loop-helix DNA-binding domain"/>
    <property type="match status" value="1"/>
</dbReference>
<keyword evidence="3" id="KW-0804">Transcription</keyword>
<dbReference type="STRING" id="623744.A0A553Q6N2"/>
<keyword evidence="1" id="KW-0805">Transcription regulation</keyword>
<organism evidence="7 8">
    <name type="scientific">Danionella cerebrum</name>
    <dbReference type="NCBI Taxonomy" id="2873325"/>
    <lineage>
        <taxon>Eukaryota</taxon>
        <taxon>Metazoa</taxon>
        <taxon>Chordata</taxon>
        <taxon>Craniata</taxon>
        <taxon>Vertebrata</taxon>
        <taxon>Euteleostomi</taxon>
        <taxon>Actinopterygii</taxon>
        <taxon>Neopterygii</taxon>
        <taxon>Teleostei</taxon>
        <taxon>Ostariophysi</taxon>
        <taxon>Cypriniformes</taxon>
        <taxon>Danionidae</taxon>
        <taxon>Danioninae</taxon>
        <taxon>Danionella</taxon>
    </lineage>
</organism>
<dbReference type="Proteomes" id="UP000316079">
    <property type="component" value="Unassembled WGS sequence"/>
</dbReference>
<feature type="domain" description="BHLH" evidence="6">
    <location>
        <begin position="243"/>
        <end position="295"/>
    </location>
</feature>
<feature type="compositionally biased region" description="Basic and acidic residues" evidence="5">
    <location>
        <begin position="87"/>
        <end position="101"/>
    </location>
</feature>
<dbReference type="AlphaFoldDB" id="A0A553Q6N2"/>
<dbReference type="FunFam" id="4.10.280.10:FF:000015">
    <property type="entry name" value="T-cell acute lymphocytic leukemia 1"/>
    <property type="match status" value="1"/>
</dbReference>
<dbReference type="GO" id="GO:0046983">
    <property type="term" value="F:protein dimerization activity"/>
    <property type="evidence" value="ECO:0007669"/>
    <property type="project" value="InterPro"/>
</dbReference>
<dbReference type="CDD" id="cd19706">
    <property type="entry name" value="bHLH_TS_TAL1"/>
    <property type="match status" value="1"/>
</dbReference>
<evidence type="ECO:0000259" key="6">
    <source>
        <dbReference type="PROSITE" id="PS50888"/>
    </source>
</evidence>
<dbReference type="InterPro" id="IPR011598">
    <property type="entry name" value="bHLH_dom"/>
</dbReference>
<evidence type="ECO:0000256" key="5">
    <source>
        <dbReference type="SAM" id="MobiDB-lite"/>
    </source>
</evidence>
<gene>
    <name evidence="7" type="ORF">DNTS_010164</name>
</gene>
<feature type="region of interest" description="Disordered" evidence="5">
    <location>
        <begin position="332"/>
        <end position="379"/>
    </location>
</feature>
<reference evidence="7 8" key="1">
    <citation type="journal article" date="2019" name="Sci. Data">
        <title>Hybrid genome assembly and annotation of Danionella translucida.</title>
        <authorList>
            <person name="Kadobianskyi M."/>
            <person name="Schulze L."/>
            <person name="Schuelke M."/>
            <person name="Judkewitz B."/>
        </authorList>
    </citation>
    <scope>NUCLEOTIDE SEQUENCE [LARGE SCALE GENOMIC DNA]</scope>
    <source>
        <strain evidence="7 8">Bolton</strain>
    </source>
</reference>
<dbReference type="Pfam" id="PF00010">
    <property type="entry name" value="HLH"/>
    <property type="match status" value="1"/>
</dbReference>
<dbReference type="SMART" id="SM00353">
    <property type="entry name" value="HLH"/>
    <property type="match status" value="1"/>
</dbReference>
<sequence>MCRVECRARRDAHNAAFFMKVCLLSQVTCNERLKHGCSAWEFLFRWDTTTLYALGASLRQRMMEKLKSEQFPLSPNAEGGCGSPQQEKQEGTTAEHEHRLPEERRVLNGVAKETAHHATELKKEVAVIELSRRGGSADIKGRELKGDSNQKVQTTELCRPPIPLPLPPRDLLSDTRMVQLSPPAFPLPARAMLYSNMSAPLAAINSGFAGDGDQYGMYPSSRVKRRPAPYEVEISDGSQPKIVRRIFTNSRERWRQQNVNGAFAELRKLIPTHPPDKKLSKNEILRLAMKYINFLAKLLNDQDDMVGGEAPTRANRDTTLVRDELLQEMLSPNSSCGSLLDGDGSPESFTEDQDSSMESRSSGRGQHHPSIQLDGGAQR</sequence>
<dbReference type="GO" id="GO:0000978">
    <property type="term" value="F:RNA polymerase II cis-regulatory region sequence-specific DNA binding"/>
    <property type="evidence" value="ECO:0007669"/>
    <property type="project" value="TreeGrafter"/>
</dbReference>
<dbReference type="InterPro" id="IPR036638">
    <property type="entry name" value="HLH_DNA-bd_sf"/>
</dbReference>
<evidence type="ECO:0000256" key="2">
    <source>
        <dbReference type="ARBA" id="ARBA00023125"/>
    </source>
</evidence>
<evidence type="ECO:0000256" key="4">
    <source>
        <dbReference type="ARBA" id="ARBA00075195"/>
    </source>
</evidence>
<dbReference type="PROSITE" id="PS50888">
    <property type="entry name" value="BHLH"/>
    <property type="match status" value="1"/>
</dbReference>
<dbReference type="PANTHER" id="PTHR13864:SF27">
    <property type="entry name" value="T-CELL ACUTE LYMPHOCYTIC LEUKEMIA PROTEIN 1 HOMOLOG"/>
    <property type="match status" value="1"/>
</dbReference>
<proteinExistence type="predicted"/>
<feature type="compositionally biased region" description="Low complexity" evidence="5">
    <location>
        <begin position="334"/>
        <end position="345"/>
    </location>
</feature>
<dbReference type="InterPro" id="IPR040238">
    <property type="entry name" value="TAL-like"/>
</dbReference>
<evidence type="ECO:0000256" key="3">
    <source>
        <dbReference type="ARBA" id="ARBA00023163"/>
    </source>
</evidence>
<dbReference type="OrthoDB" id="10069510at2759"/>
<dbReference type="GO" id="GO:0000981">
    <property type="term" value="F:DNA-binding transcription factor activity, RNA polymerase II-specific"/>
    <property type="evidence" value="ECO:0007669"/>
    <property type="project" value="InterPro"/>
</dbReference>
<protein>
    <recommendedName>
        <fullName evidence="4">Stem cell protein</fullName>
    </recommendedName>
</protein>
<dbReference type="EMBL" id="SRMA01026269">
    <property type="protein sequence ID" value="TRY85583.1"/>
    <property type="molecule type" value="Genomic_DNA"/>
</dbReference>
<name>A0A553Q6N2_9TELE</name>
<evidence type="ECO:0000313" key="8">
    <source>
        <dbReference type="Proteomes" id="UP000316079"/>
    </source>
</evidence>
<evidence type="ECO:0000313" key="7">
    <source>
        <dbReference type="EMBL" id="TRY85583.1"/>
    </source>
</evidence>
<dbReference type="PANTHER" id="PTHR13864">
    <property type="entry name" value="T-CELL ACUTE LYMPHOCYTIC LEUKEMIA/STEM CELL LEUKEMIA-RELATED"/>
    <property type="match status" value="1"/>
</dbReference>
<evidence type="ECO:0000256" key="1">
    <source>
        <dbReference type="ARBA" id="ARBA00023015"/>
    </source>
</evidence>